<gene>
    <name evidence="2" type="ORF">SAMN05216212_1701</name>
</gene>
<evidence type="ECO:0000313" key="3">
    <source>
        <dbReference type="Proteomes" id="UP000199305"/>
    </source>
</evidence>
<evidence type="ECO:0000259" key="1">
    <source>
        <dbReference type="Pfam" id="PF25559"/>
    </source>
</evidence>
<accession>A0A1G8ZRH2</accession>
<dbReference type="Pfam" id="PF25559">
    <property type="entry name" value="DUF7931"/>
    <property type="match status" value="1"/>
</dbReference>
<dbReference type="STRING" id="658219.SAMN05216212_1701"/>
<dbReference type="EMBL" id="FNFH01000003">
    <property type="protein sequence ID" value="SDK16915.1"/>
    <property type="molecule type" value="Genomic_DNA"/>
</dbReference>
<feature type="domain" description="DUF7931" evidence="1">
    <location>
        <begin position="24"/>
        <end position="170"/>
    </location>
</feature>
<dbReference type="Proteomes" id="UP000199305">
    <property type="component" value="Unassembled WGS sequence"/>
</dbReference>
<name>A0A1G8ZRH2_9GAMM</name>
<sequence length="172" mass="20068">MADERDDTADDREAAGLRTLESAAGFREALLELLQGAHRQVCIYSENLCPTLYNDPRVTEALSAFARRSRYTDLQILVRDSETLGREFNRTHHLAQRLCSRIQLRSITPTSETPQQEFVLADGKQVLLREDRDQWLGIYDPRDRVRARRLEEVFRQEWERASLDPALRRLDL</sequence>
<dbReference type="RefSeq" id="WP_091511896.1">
    <property type="nucleotide sequence ID" value="NZ_FNFH01000003.1"/>
</dbReference>
<dbReference type="OrthoDB" id="5733592at2"/>
<evidence type="ECO:0000313" key="2">
    <source>
        <dbReference type="EMBL" id="SDK16915.1"/>
    </source>
</evidence>
<keyword evidence="3" id="KW-1185">Reference proteome</keyword>
<reference evidence="3" key="1">
    <citation type="submission" date="2016-10" db="EMBL/GenBank/DDBJ databases">
        <authorList>
            <person name="Varghese N."/>
            <person name="Submissions S."/>
        </authorList>
    </citation>
    <scope>NUCLEOTIDE SEQUENCE [LARGE SCALE GENOMIC DNA]</scope>
    <source>
        <strain evidence="3">CGMCC 1.10658</strain>
    </source>
</reference>
<dbReference type="InterPro" id="IPR057691">
    <property type="entry name" value="DUF7931"/>
</dbReference>
<proteinExistence type="predicted"/>
<organism evidence="2 3">
    <name type="scientific">Microbulbifer yueqingensis</name>
    <dbReference type="NCBI Taxonomy" id="658219"/>
    <lineage>
        <taxon>Bacteria</taxon>
        <taxon>Pseudomonadati</taxon>
        <taxon>Pseudomonadota</taxon>
        <taxon>Gammaproteobacteria</taxon>
        <taxon>Cellvibrionales</taxon>
        <taxon>Microbulbiferaceae</taxon>
        <taxon>Microbulbifer</taxon>
    </lineage>
</organism>
<dbReference type="AlphaFoldDB" id="A0A1G8ZRH2"/>
<protein>
    <recommendedName>
        <fullName evidence="1">DUF7931 domain-containing protein</fullName>
    </recommendedName>
</protein>